<dbReference type="Proteomes" id="UP000323011">
    <property type="component" value="Unassembled WGS sequence"/>
</dbReference>
<feature type="compositionally biased region" description="Gly residues" evidence="1">
    <location>
        <begin position="749"/>
        <end position="761"/>
    </location>
</feature>
<feature type="region of interest" description="Disordered" evidence="1">
    <location>
        <begin position="1496"/>
        <end position="1531"/>
    </location>
</feature>
<evidence type="ECO:0000256" key="2">
    <source>
        <dbReference type="SAM" id="Phobius"/>
    </source>
</evidence>
<feature type="compositionally biased region" description="Low complexity" evidence="1">
    <location>
        <begin position="1517"/>
        <end position="1529"/>
    </location>
</feature>
<feature type="compositionally biased region" description="Gly residues" evidence="1">
    <location>
        <begin position="1194"/>
        <end position="1206"/>
    </location>
</feature>
<evidence type="ECO:0000313" key="4">
    <source>
        <dbReference type="Proteomes" id="UP000323011"/>
    </source>
</evidence>
<sequence>MAADAGAAGGHAGAGARRGARRPQYTFAPDRVQTHGEAASAGLEGRPFNTDSAHGAAPSLLPPRHNTPSLTPRPVWLDFSPPDIEQAYMATRLRSSAALLAVLLIGASAFVCIGTVEPTAGAVGGATFVTVLVLRILGVLLLGGTALTAMLSQQARASKLAASGQDRPHQIRHAPGVDPGHAAEGASPALQEALIGAGVSLMAMSFSLASLACTEGVANSPSFPASAFAHPECASIVSGGAPLFGVLAPFVAPLIASAAFGTRWLAAAVSGAIPALTTIVVVSITTASAANEAATASAIGTVVGCIVLGVAGVFVARAAERADRNRHAAATASDRRLEAALTGAVPRLVTSEAAQRLADSMRRSPWLFVEIKLDRATGRPERASFASHYAARHILEREPEEIMGAPLLSDEFVEADDVEAVTHAVQLAWLDACSERPRLRRPPQLSNRGRATAAAIAASADGADGALRRPSPAGAAAAAAGGGGGGGSDSEPATTEAAAAAATALAAAAISGRRRGTSRAAGTGDDATGLAGANDSDRSDDDDDDDDDDDAAVAAEAEADAQALLAAAFPHETSADARSPGNVRVEFRFRRDILPAHTGQGVPEREAEASQWVELSGLVLLRRRGHDASLFATIRRLGGPPGLEWGVRGDRPSETARLHAWRQAAVTRALAAGKAAARLEHAKLVKDYAAAKAELRRVRPLAEQAESLRYQLDQKTVADRTSASVMRYRVEELQRLLAAAEQAAAAAAGGAGGGGGGGGGHTAVSSAGRRFPITPQSGAAAGGGGAWFRGGASSGNVPKSIGDVGMTSQIAGRAGFMGPPSHPGVSGGFGGGSLVSMGQLAASRRGGVSEGGTGVSWQLPTGPDGAPVPATGGLLTSPAAFARPPSFIVRRGEDPAEQAEAAQQQHHQHQQDGAAERRAASTAGSSTHVPMSGMAAGMPGAPGAAAAGAGVGGASVPRRSAAAGGAADAASGVGYSGSASGATSSNASSFPAGITAANRSAATTGDAAAALAALVQVSARGASQATLSAVPAHLSAAVAAIASAIAATTAATVVRAIAGADVDATGVGGDWSTSPPLAVSDAGTGVVGILPPAMVAAAAAAVHYVKASRDMARRLDEAAQPGHLAAPGGARRDSRYGAAGRRATGRAVPADMSADADWTSATRGAATAGHSGDELDGRQGGSHTHQRRGHHAHGAGGGGGGGGAEGDGGRDEEDEEDEEAAARRAAAEAIEQDRAADASASEAVGAVLRSLLDTRGTASSAGSATMGASMVDPFADRAAQAVLGRAAADVSAAHRGLKRLVAVAAAAVRRGATALLTAGGGSGGAGGDVGAASSSASLSADADAPAAISPASVPGQRVARALVSNDAAAWADFGSAVSQVEAASADDDAASWDQHSVDGQVTGVASRHSRARRNPDDTSASAATEGSAGPRVDTSSAEGSSARQRSVTAASAPRSIASLKELLSRSASASDAIATSRVIDLGALLRTSSRLFEAVAAPNGHPSPAGHRSHTNPFPAPATASGAATPPSGAGAGDRVVRAWGAADVVTFDEWVRTDLGAL</sequence>
<feature type="region of interest" description="Disordered" evidence="1">
    <location>
        <begin position="462"/>
        <end position="497"/>
    </location>
</feature>
<name>A0A5A8C3P6_CAFRO</name>
<dbReference type="OMA" id="WWARSAD"/>
<feature type="compositionally biased region" description="Low complexity" evidence="1">
    <location>
        <begin position="518"/>
        <end position="534"/>
    </location>
</feature>
<comment type="caution">
    <text evidence="3">The sequence shown here is derived from an EMBL/GenBank/DDBJ whole genome shotgun (WGS) entry which is preliminary data.</text>
</comment>
<feature type="compositionally biased region" description="Basic and acidic residues" evidence="1">
    <location>
        <begin position="1220"/>
        <end position="1236"/>
    </location>
</feature>
<reference evidence="3 4" key="1">
    <citation type="submission" date="2019-07" db="EMBL/GenBank/DDBJ databases">
        <title>Genomes of Cafeteria roenbergensis.</title>
        <authorList>
            <person name="Fischer M.G."/>
            <person name="Hackl T."/>
            <person name="Roman M."/>
        </authorList>
    </citation>
    <scope>NUCLEOTIDE SEQUENCE [LARGE SCALE GENOMIC DNA]</scope>
    <source>
        <strain evidence="3 4">BVI</strain>
    </source>
</reference>
<feature type="compositionally biased region" description="Acidic residues" evidence="1">
    <location>
        <begin position="1210"/>
        <end position="1219"/>
    </location>
</feature>
<keyword evidence="2" id="KW-0812">Transmembrane</keyword>
<feature type="region of interest" description="Disordered" evidence="1">
    <location>
        <begin position="1119"/>
        <end position="1240"/>
    </location>
</feature>
<feature type="transmembrane region" description="Helical" evidence="2">
    <location>
        <begin position="264"/>
        <end position="287"/>
    </location>
</feature>
<feature type="region of interest" description="Disordered" evidence="1">
    <location>
        <begin position="511"/>
        <end position="549"/>
    </location>
</feature>
<feature type="compositionally biased region" description="Low complexity" evidence="1">
    <location>
        <begin position="1136"/>
        <end position="1147"/>
    </location>
</feature>
<evidence type="ECO:0000313" key="3">
    <source>
        <dbReference type="EMBL" id="KAA0146740.1"/>
    </source>
</evidence>
<gene>
    <name evidence="3" type="ORF">FNF29_07861</name>
</gene>
<feature type="transmembrane region" description="Helical" evidence="2">
    <location>
        <begin position="97"/>
        <end position="116"/>
    </location>
</feature>
<feature type="region of interest" description="Disordered" evidence="1">
    <location>
        <begin position="42"/>
        <end position="67"/>
    </location>
</feature>
<feature type="region of interest" description="Disordered" evidence="1">
    <location>
        <begin position="892"/>
        <end position="936"/>
    </location>
</feature>
<proteinExistence type="predicted"/>
<feature type="region of interest" description="Disordered" evidence="1">
    <location>
        <begin position="748"/>
        <end position="769"/>
    </location>
</feature>
<protein>
    <submittedName>
        <fullName evidence="3">Uncharacterized protein</fullName>
    </submittedName>
</protein>
<organism evidence="3 4">
    <name type="scientific">Cafeteria roenbergensis</name>
    <name type="common">Marine flagellate</name>
    <dbReference type="NCBI Taxonomy" id="33653"/>
    <lineage>
        <taxon>Eukaryota</taxon>
        <taxon>Sar</taxon>
        <taxon>Stramenopiles</taxon>
        <taxon>Bigyra</taxon>
        <taxon>Opalozoa</taxon>
        <taxon>Bicosoecida</taxon>
        <taxon>Cafeteriaceae</taxon>
        <taxon>Cafeteria</taxon>
    </lineage>
</organism>
<dbReference type="EMBL" id="VLTN01000079">
    <property type="protein sequence ID" value="KAA0146740.1"/>
    <property type="molecule type" value="Genomic_DNA"/>
</dbReference>
<feature type="region of interest" description="Disordered" evidence="1">
    <location>
        <begin position="1401"/>
        <end position="1451"/>
    </location>
</feature>
<accession>A0A5A8C3P6</accession>
<keyword evidence="2" id="KW-0472">Membrane</keyword>
<feature type="transmembrane region" description="Helical" evidence="2">
    <location>
        <begin position="128"/>
        <end position="151"/>
    </location>
</feature>
<feature type="compositionally biased region" description="Polar residues" evidence="1">
    <location>
        <begin position="1433"/>
        <end position="1449"/>
    </location>
</feature>
<feature type="compositionally biased region" description="Basic residues" evidence="1">
    <location>
        <begin position="1184"/>
        <end position="1193"/>
    </location>
</feature>
<keyword evidence="4" id="KW-1185">Reference proteome</keyword>
<feature type="region of interest" description="Disordered" evidence="1">
    <location>
        <begin position="1"/>
        <end position="23"/>
    </location>
</feature>
<evidence type="ECO:0000256" key="1">
    <source>
        <dbReference type="SAM" id="MobiDB-lite"/>
    </source>
</evidence>
<feature type="transmembrane region" description="Helical" evidence="2">
    <location>
        <begin position="293"/>
        <end position="316"/>
    </location>
</feature>
<feature type="compositionally biased region" description="Acidic residues" evidence="1">
    <location>
        <begin position="538"/>
        <end position="549"/>
    </location>
</feature>
<keyword evidence="2" id="KW-1133">Transmembrane helix</keyword>
<feature type="compositionally biased region" description="Low complexity" evidence="1">
    <location>
        <begin position="1418"/>
        <end position="1429"/>
    </location>
</feature>